<dbReference type="Pfam" id="PF05347">
    <property type="entry name" value="Complex1_LYR"/>
    <property type="match status" value="1"/>
</dbReference>
<proteinExistence type="predicted"/>
<dbReference type="Proteomes" id="UP000799750">
    <property type="component" value="Unassembled WGS sequence"/>
</dbReference>
<name>A0A6A6QV14_9PEZI</name>
<reference evidence="3" key="1">
    <citation type="journal article" date="2020" name="Stud. Mycol.">
        <title>101 Dothideomycetes genomes: a test case for predicting lifestyles and emergence of pathogens.</title>
        <authorList>
            <person name="Haridas S."/>
            <person name="Albert R."/>
            <person name="Binder M."/>
            <person name="Bloem J."/>
            <person name="Labutti K."/>
            <person name="Salamov A."/>
            <person name="Andreopoulos B."/>
            <person name="Baker S."/>
            <person name="Barry K."/>
            <person name="Bills G."/>
            <person name="Bluhm B."/>
            <person name="Cannon C."/>
            <person name="Castanera R."/>
            <person name="Culley D."/>
            <person name="Daum C."/>
            <person name="Ezra D."/>
            <person name="Gonzalez J."/>
            <person name="Henrissat B."/>
            <person name="Kuo A."/>
            <person name="Liang C."/>
            <person name="Lipzen A."/>
            <person name="Lutzoni F."/>
            <person name="Magnuson J."/>
            <person name="Mondo S."/>
            <person name="Nolan M."/>
            <person name="Ohm R."/>
            <person name="Pangilinan J."/>
            <person name="Park H.-J."/>
            <person name="Ramirez L."/>
            <person name="Alfaro M."/>
            <person name="Sun H."/>
            <person name="Tritt A."/>
            <person name="Yoshinaga Y."/>
            <person name="Zwiers L.-H."/>
            <person name="Turgeon B."/>
            <person name="Goodwin S."/>
            <person name="Spatafora J."/>
            <person name="Crous P."/>
            <person name="Grigoriev I."/>
        </authorList>
    </citation>
    <scope>NUCLEOTIDE SEQUENCE</scope>
    <source>
        <strain evidence="3">CBS 269.34</strain>
    </source>
</reference>
<evidence type="ECO:0000313" key="3">
    <source>
        <dbReference type="EMBL" id="KAF2496348.1"/>
    </source>
</evidence>
<accession>A0A6A6QV14</accession>
<evidence type="ECO:0000256" key="1">
    <source>
        <dbReference type="SAM" id="MobiDB-lite"/>
    </source>
</evidence>
<gene>
    <name evidence="3" type="ORF">BU16DRAFT_459841</name>
</gene>
<dbReference type="AlphaFoldDB" id="A0A6A6QV14"/>
<sequence length="308" mass="34698">MLLSQQALYNTELISACKKRKNVTNPCMPPNLIPKRDPTHRIAAIALYRALLSQCAAAPIAHEIQSPLRNAIRNRFRDNRVLQSPRLLEIAFRAGYEAIDLLDAAVAGDADSTKTLESLVAELPNNLVRERKAPVKIPKEDRKPHILDCLPPGFKALEERPRPTVSGRRGIPKLASATGVPFLRFTKPQPRNLSRIIRQKLEDKIKRFEDRVVHSNYWLPLAQQEDAWDRLVMGRARADESEPSWAEEHHVALREILRKSEEKKEEATRLADLMADIVEKETELARAEELARKGGTKGVVKGTASKSA</sequence>
<evidence type="ECO:0000313" key="4">
    <source>
        <dbReference type="Proteomes" id="UP000799750"/>
    </source>
</evidence>
<organism evidence="3 4">
    <name type="scientific">Lophium mytilinum</name>
    <dbReference type="NCBI Taxonomy" id="390894"/>
    <lineage>
        <taxon>Eukaryota</taxon>
        <taxon>Fungi</taxon>
        <taxon>Dikarya</taxon>
        <taxon>Ascomycota</taxon>
        <taxon>Pezizomycotina</taxon>
        <taxon>Dothideomycetes</taxon>
        <taxon>Pleosporomycetidae</taxon>
        <taxon>Mytilinidiales</taxon>
        <taxon>Mytilinidiaceae</taxon>
        <taxon>Lophium</taxon>
    </lineage>
</organism>
<dbReference type="InterPro" id="IPR008011">
    <property type="entry name" value="Complex1_LYR_dom"/>
</dbReference>
<dbReference type="InterPro" id="IPR046896">
    <property type="entry name" value="Cup1-like_N"/>
</dbReference>
<feature type="compositionally biased region" description="Low complexity" evidence="1">
    <location>
        <begin position="298"/>
        <end position="308"/>
    </location>
</feature>
<evidence type="ECO:0000259" key="2">
    <source>
        <dbReference type="Pfam" id="PF05347"/>
    </source>
</evidence>
<feature type="region of interest" description="Disordered" evidence="1">
    <location>
        <begin position="288"/>
        <end position="308"/>
    </location>
</feature>
<feature type="domain" description="Complex 1 LYR protein" evidence="2">
    <location>
        <begin position="44"/>
        <end position="100"/>
    </location>
</feature>
<dbReference type="OrthoDB" id="3925971at2759"/>
<keyword evidence="4" id="KW-1185">Reference proteome</keyword>
<protein>
    <recommendedName>
        <fullName evidence="2">Complex 1 LYR protein domain-containing protein</fullName>
    </recommendedName>
</protein>
<dbReference type="EMBL" id="MU004188">
    <property type="protein sequence ID" value="KAF2496348.1"/>
    <property type="molecule type" value="Genomic_DNA"/>
</dbReference>
<dbReference type="CDD" id="cd20273">
    <property type="entry name" value="Complex1_LYR_unchar"/>
    <property type="match status" value="1"/>
</dbReference>